<evidence type="ECO:0000313" key="3">
    <source>
        <dbReference type="Proteomes" id="UP001269819"/>
    </source>
</evidence>
<evidence type="ECO:0000256" key="1">
    <source>
        <dbReference type="SAM" id="SignalP"/>
    </source>
</evidence>
<dbReference type="Proteomes" id="UP001269819">
    <property type="component" value="Unassembled WGS sequence"/>
</dbReference>
<dbReference type="RefSeq" id="WP_316975426.1">
    <property type="nucleotide sequence ID" value="NZ_JAWIIJ010000026.1"/>
</dbReference>
<dbReference type="EMBL" id="JAWIIJ010000026">
    <property type="protein sequence ID" value="MDV2081137.1"/>
    <property type="molecule type" value="Genomic_DNA"/>
</dbReference>
<keyword evidence="3" id="KW-1185">Reference proteome</keyword>
<name>A0ABU3W4M3_9GAMM</name>
<sequence length="224" mass="24748">MKGSSLGVATRLLLSACSAIGADTHGQANARFAHELQHYEQVMAQPRPALEFVDGSQAGNCREYLQLRQHKAISEGVRNRSLSANYRVCPTLQALRQATPSPRFDHPDATAGEMLYDRLDLQSFHSSLGPVASRYPTLAQLPDKQSLNVGHNAVTLLSEDWYMKLEVVARADIDHDGLEDWLVWLTDEARNGNYRGYESLVIYGVSGDGLLKAEPVNLATLQSR</sequence>
<protein>
    <submittedName>
        <fullName evidence="2">Uncharacterized protein</fullName>
    </submittedName>
</protein>
<reference evidence="2 3" key="1">
    <citation type="submission" date="2023-10" db="EMBL/GenBank/DDBJ databases">
        <title>Characteristics and mechanism of a salt-tolerant marine origin heterotrophic nitrifying- aerobic denitrifying bacteria Marinobacter xestospongiae HN1.</title>
        <authorList>
            <person name="Qi R."/>
        </authorList>
    </citation>
    <scope>NUCLEOTIDE SEQUENCE [LARGE SCALE GENOMIC DNA]</scope>
    <source>
        <strain evidence="2 3">HN1</strain>
    </source>
</reference>
<gene>
    <name evidence="2" type="ORF">RYS15_20795</name>
</gene>
<proteinExistence type="predicted"/>
<feature type="signal peptide" evidence="1">
    <location>
        <begin position="1"/>
        <end position="21"/>
    </location>
</feature>
<keyword evidence="1" id="KW-0732">Signal</keyword>
<accession>A0ABU3W4M3</accession>
<comment type="caution">
    <text evidence="2">The sequence shown here is derived from an EMBL/GenBank/DDBJ whole genome shotgun (WGS) entry which is preliminary data.</text>
</comment>
<feature type="chain" id="PRO_5046944238" evidence="1">
    <location>
        <begin position="22"/>
        <end position="224"/>
    </location>
</feature>
<organism evidence="2 3">
    <name type="scientific">Marinobacter xestospongiae</name>
    <dbReference type="NCBI Taxonomy" id="994319"/>
    <lineage>
        <taxon>Bacteria</taxon>
        <taxon>Pseudomonadati</taxon>
        <taxon>Pseudomonadota</taxon>
        <taxon>Gammaproteobacteria</taxon>
        <taxon>Pseudomonadales</taxon>
        <taxon>Marinobacteraceae</taxon>
        <taxon>Marinobacter</taxon>
    </lineage>
</organism>
<evidence type="ECO:0000313" key="2">
    <source>
        <dbReference type="EMBL" id="MDV2081137.1"/>
    </source>
</evidence>